<protein>
    <submittedName>
        <fullName evidence="2">Uncharacterized protein</fullName>
    </submittedName>
</protein>
<gene>
    <name evidence="2" type="ORF">CSUB01_11418</name>
</gene>
<evidence type="ECO:0000256" key="1">
    <source>
        <dbReference type="SAM" id="MobiDB-lite"/>
    </source>
</evidence>
<dbReference type="Pfam" id="PF12013">
    <property type="entry name" value="OrsD"/>
    <property type="match status" value="1"/>
</dbReference>
<reference evidence="3" key="1">
    <citation type="journal article" date="2014" name="Genome Announc.">
        <title>Draft genome sequence of Colletotrichum sublineola, a destructive pathogen of cultivated sorghum.</title>
        <authorList>
            <person name="Baroncelli R."/>
            <person name="Sanz-Martin J.M."/>
            <person name="Rech G.E."/>
            <person name="Sukno S.A."/>
            <person name="Thon M.R."/>
        </authorList>
    </citation>
    <scope>NUCLEOTIDE SEQUENCE [LARGE SCALE GENOMIC DNA]</scope>
    <source>
        <strain evidence="3">TX430BB</strain>
    </source>
</reference>
<organism evidence="2 3">
    <name type="scientific">Colletotrichum sublineola</name>
    <name type="common">Sorghum anthracnose fungus</name>
    <dbReference type="NCBI Taxonomy" id="1173701"/>
    <lineage>
        <taxon>Eukaryota</taxon>
        <taxon>Fungi</taxon>
        <taxon>Dikarya</taxon>
        <taxon>Ascomycota</taxon>
        <taxon>Pezizomycotina</taxon>
        <taxon>Sordariomycetes</taxon>
        <taxon>Hypocreomycetidae</taxon>
        <taxon>Glomerellales</taxon>
        <taxon>Glomerellaceae</taxon>
        <taxon>Colletotrichum</taxon>
        <taxon>Colletotrichum graminicola species complex</taxon>
    </lineage>
</organism>
<feature type="region of interest" description="Disordered" evidence="1">
    <location>
        <begin position="170"/>
        <end position="195"/>
    </location>
</feature>
<dbReference type="HOGENOM" id="CLU_1026769_0_0_1"/>
<accession>A0A066XLN7</accession>
<comment type="caution">
    <text evidence="2">The sequence shown here is derived from an EMBL/GenBank/DDBJ whole genome shotgun (WGS) entry which is preliminary data.</text>
</comment>
<dbReference type="InterPro" id="IPR022698">
    <property type="entry name" value="OrsD"/>
</dbReference>
<dbReference type="AlphaFoldDB" id="A0A066XLN7"/>
<evidence type="ECO:0000313" key="3">
    <source>
        <dbReference type="Proteomes" id="UP000027238"/>
    </source>
</evidence>
<keyword evidence="3" id="KW-1185">Reference proteome</keyword>
<dbReference type="EMBL" id="JMSE01000915">
    <property type="protein sequence ID" value="KDN66641.1"/>
    <property type="molecule type" value="Genomic_DNA"/>
</dbReference>
<evidence type="ECO:0000313" key="2">
    <source>
        <dbReference type="EMBL" id="KDN66641.1"/>
    </source>
</evidence>
<name>A0A066XLN7_COLSU</name>
<dbReference type="Proteomes" id="UP000027238">
    <property type="component" value="Unassembled WGS sequence"/>
</dbReference>
<proteinExistence type="predicted"/>
<sequence length="271" mass="30545">MSANQADDALDPIAYNVQFRILICKLCRSCFRTSIYRHLQQYHNNTRHWSRKEVLEYEGRFSHYPIIRTPDEIKAIPVPSGSQPIEYLPIVNDGLQCLLCDGGSPYVCCSSDLMRRHMIVVHKIPTIARGGQRRGREFEAVVTQRSQNQKSVWCQSFFPTGGPFRRWFAVSPPDQANRANDMPAPETARSYGAQPEPLEHAGLQDLVESELDQIDQANKMELQGASTQRPGDFPSGCAPWDTYISLAQSHRMATISRGSQPTGGKHVAHYT</sequence>